<dbReference type="Proteomes" id="UP001152523">
    <property type="component" value="Unassembled WGS sequence"/>
</dbReference>
<sequence>MISTSMFAPLIHPSSHCTHPPAHFDEVIWNSLMKSECRRRKKNKKKRGRGRGRGIPDFAGGTVEVAAAGMEQTAEIFVVGIGRFPSSCVHGN</sequence>
<evidence type="ECO:0000313" key="2">
    <source>
        <dbReference type="EMBL" id="CAH9087497.1"/>
    </source>
</evidence>
<feature type="compositionally biased region" description="Basic residues" evidence="1">
    <location>
        <begin position="38"/>
        <end position="52"/>
    </location>
</feature>
<protein>
    <submittedName>
        <fullName evidence="2">Uncharacterized protein</fullName>
    </submittedName>
</protein>
<keyword evidence="3" id="KW-1185">Reference proteome</keyword>
<reference evidence="2" key="1">
    <citation type="submission" date="2022-07" db="EMBL/GenBank/DDBJ databases">
        <authorList>
            <person name="Macas J."/>
            <person name="Novak P."/>
            <person name="Neumann P."/>
        </authorList>
    </citation>
    <scope>NUCLEOTIDE SEQUENCE</scope>
</reference>
<proteinExistence type="predicted"/>
<evidence type="ECO:0000313" key="3">
    <source>
        <dbReference type="Proteomes" id="UP001152523"/>
    </source>
</evidence>
<comment type="caution">
    <text evidence="2">The sequence shown here is derived from an EMBL/GenBank/DDBJ whole genome shotgun (WGS) entry which is preliminary data.</text>
</comment>
<dbReference type="EMBL" id="CAMAPF010000058">
    <property type="protein sequence ID" value="CAH9087497.1"/>
    <property type="molecule type" value="Genomic_DNA"/>
</dbReference>
<accession>A0AAV0D0W9</accession>
<gene>
    <name evidence="2" type="ORF">CEPIT_LOCUS10174</name>
</gene>
<feature type="region of interest" description="Disordered" evidence="1">
    <location>
        <begin position="38"/>
        <end position="57"/>
    </location>
</feature>
<dbReference type="AlphaFoldDB" id="A0AAV0D0W9"/>
<name>A0AAV0D0W9_9ASTE</name>
<evidence type="ECO:0000256" key="1">
    <source>
        <dbReference type="SAM" id="MobiDB-lite"/>
    </source>
</evidence>
<organism evidence="2 3">
    <name type="scientific">Cuscuta epithymum</name>
    <dbReference type="NCBI Taxonomy" id="186058"/>
    <lineage>
        <taxon>Eukaryota</taxon>
        <taxon>Viridiplantae</taxon>
        <taxon>Streptophyta</taxon>
        <taxon>Embryophyta</taxon>
        <taxon>Tracheophyta</taxon>
        <taxon>Spermatophyta</taxon>
        <taxon>Magnoliopsida</taxon>
        <taxon>eudicotyledons</taxon>
        <taxon>Gunneridae</taxon>
        <taxon>Pentapetalae</taxon>
        <taxon>asterids</taxon>
        <taxon>lamiids</taxon>
        <taxon>Solanales</taxon>
        <taxon>Convolvulaceae</taxon>
        <taxon>Cuscuteae</taxon>
        <taxon>Cuscuta</taxon>
        <taxon>Cuscuta subgen. Cuscuta</taxon>
    </lineage>
</organism>